<name>A0ABQ5YN54_9NEIS</name>
<keyword evidence="1" id="KW-0964">Secreted</keyword>
<dbReference type="InterPro" id="IPR004302">
    <property type="entry name" value="Cellulose/chitin-bd_N"/>
</dbReference>
<dbReference type="SUPFAM" id="SSF81296">
    <property type="entry name" value="E set domains"/>
    <property type="match status" value="1"/>
</dbReference>
<evidence type="ECO:0000313" key="8">
    <source>
        <dbReference type="Proteomes" id="UP001156706"/>
    </source>
</evidence>
<evidence type="ECO:0000313" key="7">
    <source>
        <dbReference type="EMBL" id="GLR14815.1"/>
    </source>
</evidence>
<dbReference type="RefSeq" id="WP_284197882.1">
    <property type="nucleotide sequence ID" value="NZ_BSOG01000005.1"/>
</dbReference>
<feature type="domain" description="Chitin-binding type-4" evidence="5">
    <location>
        <begin position="35"/>
        <end position="216"/>
    </location>
</feature>
<protein>
    <submittedName>
        <fullName evidence="7">Chitin-binding protein CbpD</fullName>
    </submittedName>
</protein>
<feature type="domain" description="N-acetylglucosamine binding protein A" evidence="6">
    <location>
        <begin position="227"/>
        <end position="316"/>
    </location>
</feature>
<dbReference type="Gene3D" id="3.30.70.2150">
    <property type="match status" value="1"/>
</dbReference>
<reference evidence="8" key="1">
    <citation type="journal article" date="2019" name="Int. J. Syst. Evol. Microbiol.">
        <title>The Global Catalogue of Microorganisms (GCM) 10K type strain sequencing project: providing services to taxonomists for standard genome sequencing and annotation.</title>
        <authorList>
            <consortium name="The Broad Institute Genomics Platform"/>
            <consortium name="The Broad Institute Genome Sequencing Center for Infectious Disease"/>
            <person name="Wu L."/>
            <person name="Ma J."/>
        </authorList>
    </citation>
    <scope>NUCLEOTIDE SEQUENCE [LARGE SCALE GENOMIC DNA]</scope>
    <source>
        <strain evidence="8">NBRC 110044</strain>
    </source>
</reference>
<keyword evidence="8" id="KW-1185">Reference proteome</keyword>
<gene>
    <name evidence="7" type="primary">cbpD</name>
    <name evidence="7" type="ORF">GCM10007907_36050</name>
</gene>
<dbReference type="PANTHER" id="PTHR34823:SF1">
    <property type="entry name" value="CHITIN-BINDING TYPE-4 DOMAIN-CONTAINING PROTEIN"/>
    <property type="match status" value="1"/>
</dbReference>
<dbReference type="Proteomes" id="UP001156706">
    <property type="component" value="Unassembled WGS sequence"/>
</dbReference>
<sequence length="398" mass="42827">MQATPLLSRAGLGSALAAMAAPFCASLVSQAALAHGAMAVPVDRVYNCFQEGPENPRSAACKAAKSVGGTQAFYDWNGVNQANANDQHQALIPDGKLCGAGKDVYKGFNLARDDWPATNIAPNANGQFDFLYKATAPHATKSFKFFVTKSGYNPGMALKWSDLESQPFCNITNTTLVNGHYKMSCTLPQGKSGRHVIYSIWQRADSTEAFYSCMDVNFGGATTPSTWKEIGQVRAQQDLAVNTKVTFRLFDPAFKDLESHSITLASGMTGASQWPYHLAQKVNAASQYVKVGVLGNGGNITPVQSSMENRVYERSTVTQDYSFEIDISTGGDGGGTGPVDYVYPAGIANYKAGTVVQGSDGKRYQCKPFPYSGWCTQSPPHYGPPAGSHWQDAWTLVK</sequence>
<dbReference type="PANTHER" id="PTHR34823">
    <property type="entry name" value="GLCNAC-BINDING PROTEIN A"/>
    <property type="match status" value="1"/>
</dbReference>
<feature type="signal peptide" evidence="4">
    <location>
        <begin position="1"/>
        <end position="20"/>
    </location>
</feature>
<keyword evidence="2" id="KW-0147">Chitin-binding</keyword>
<proteinExistence type="predicted"/>
<dbReference type="EMBL" id="BSOG01000005">
    <property type="protein sequence ID" value="GLR14815.1"/>
    <property type="molecule type" value="Genomic_DNA"/>
</dbReference>
<evidence type="ECO:0000259" key="6">
    <source>
        <dbReference type="Pfam" id="PF18416"/>
    </source>
</evidence>
<dbReference type="InterPro" id="IPR041029">
    <property type="entry name" value="GbpA_2"/>
</dbReference>
<evidence type="ECO:0000256" key="2">
    <source>
        <dbReference type="ARBA" id="ARBA00022669"/>
    </source>
</evidence>
<evidence type="ECO:0000256" key="1">
    <source>
        <dbReference type="ARBA" id="ARBA00022525"/>
    </source>
</evidence>
<dbReference type="Gene3D" id="2.70.50.50">
    <property type="entry name" value="chitin-binding protein cbp21"/>
    <property type="match status" value="1"/>
</dbReference>
<dbReference type="InterPro" id="IPR014756">
    <property type="entry name" value="Ig_E-set"/>
</dbReference>
<dbReference type="CDD" id="cd21177">
    <property type="entry name" value="LPMO_AA10"/>
    <property type="match status" value="1"/>
</dbReference>
<evidence type="ECO:0000259" key="5">
    <source>
        <dbReference type="Pfam" id="PF03067"/>
    </source>
</evidence>
<accession>A0ABQ5YN54</accession>
<feature type="chain" id="PRO_5045788020" evidence="4">
    <location>
        <begin position="21"/>
        <end position="398"/>
    </location>
</feature>
<comment type="caution">
    <text evidence="7">The sequence shown here is derived from an EMBL/GenBank/DDBJ whole genome shotgun (WGS) entry which is preliminary data.</text>
</comment>
<evidence type="ECO:0000256" key="3">
    <source>
        <dbReference type="ARBA" id="ARBA00022729"/>
    </source>
</evidence>
<organism evidence="7 8">
    <name type="scientific">Chitinimonas prasina</name>
    <dbReference type="NCBI Taxonomy" id="1434937"/>
    <lineage>
        <taxon>Bacteria</taxon>
        <taxon>Pseudomonadati</taxon>
        <taxon>Pseudomonadota</taxon>
        <taxon>Betaproteobacteria</taxon>
        <taxon>Neisseriales</taxon>
        <taxon>Chitinibacteraceae</taxon>
        <taxon>Chitinimonas</taxon>
    </lineage>
</organism>
<keyword evidence="3 4" id="KW-0732">Signal</keyword>
<dbReference type="InterPro" id="IPR051024">
    <property type="entry name" value="GlcNAc_Chitin_IntDeg"/>
</dbReference>
<dbReference type="Pfam" id="PF03067">
    <property type="entry name" value="LPMO_10"/>
    <property type="match status" value="1"/>
</dbReference>
<dbReference type="Pfam" id="PF18416">
    <property type="entry name" value="GbpA_2"/>
    <property type="match status" value="1"/>
</dbReference>
<evidence type="ECO:0000256" key="4">
    <source>
        <dbReference type="SAM" id="SignalP"/>
    </source>
</evidence>